<evidence type="ECO:0000259" key="2">
    <source>
        <dbReference type="PROSITE" id="PS50983"/>
    </source>
</evidence>
<feature type="domain" description="Fe/B12 periplasmic-binding" evidence="2">
    <location>
        <begin position="39"/>
        <end position="289"/>
    </location>
</feature>
<dbReference type="SUPFAM" id="SSF53807">
    <property type="entry name" value="Helical backbone' metal receptor"/>
    <property type="match status" value="1"/>
</dbReference>
<dbReference type="EMBL" id="LNQE01000404">
    <property type="protein sequence ID" value="KUG26793.1"/>
    <property type="molecule type" value="Genomic_DNA"/>
</dbReference>
<dbReference type="GO" id="GO:0071281">
    <property type="term" value="P:cellular response to iron ion"/>
    <property type="evidence" value="ECO:0007669"/>
    <property type="project" value="TreeGrafter"/>
</dbReference>
<dbReference type="PROSITE" id="PS50983">
    <property type="entry name" value="FE_B12_PBP"/>
    <property type="match status" value="1"/>
</dbReference>
<dbReference type="InterPro" id="IPR002491">
    <property type="entry name" value="ABC_transptr_periplasmic_BD"/>
</dbReference>
<evidence type="ECO:0000313" key="3">
    <source>
        <dbReference type="EMBL" id="KUG26793.1"/>
    </source>
</evidence>
<comment type="caution">
    <text evidence="3">The sequence shown here is derived from an EMBL/GenBank/DDBJ whole genome shotgun (WGS) entry which is preliminary data.</text>
</comment>
<dbReference type="AlphaFoldDB" id="A0A0W8G199"/>
<dbReference type="Gene3D" id="3.40.50.1980">
    <property type="entry name" value="Nitrogenase molybdenum iron protein domain"/>
    <property type="match status" value="2"/>
</dbReference>
<gene>
    <name evidence="3" type="ORF">ASZ90_003362</name>
</gene>
<dbReference type="InterPro" id="IPR054828">
    <property type="entry name" value="Vit_B12_bind_prot"/>
</dbReference>
<sequence>MKFSKITLLFFISIVIGAQSFTLQDDIGNSISINEIPARVISLAPNITEMIYQLNAEDKLVGNTAFCYYPEDAKYKNKVGDLLTINYEKILELKPDLILLTVEGNQKTAYDKLLNLGLKLFVSNPRDYNGIKKTFEDLGNIFGEQSLAKSKIDYWDSTLSYIRTEAKKLNSHSVMILVELNPIMVAGRNTFINTYIETCNMKNFAEDISLNYPIFSREVVIERDPFFIVYPSSGKETTKTLTNMYPEWEALSAVKESRVLFVDRDLYFRPGPRFIEALEDFYSRLLAAMKVRHR</sequence>
<reference evidence="3" key="1">
    <citation type="journal article" date="2015" name="Proc. Natl. Acad. Sci. U.S.A.">
        <title>Networks of energetic and metabolic interactions define dynamics in microbial communities.</title>
        <authorList>
            <person name="Embree M."/>
            <person name="Liu J.K."/>
            <person name="Al-Bassam M.M."/>
            <person name="Zengler K."/>
        </authorList>
    </citation>
    <scope>NUCLEOTIDE SEQUENCE</scope>
</reference>
<dbReference type="PANTHER" id="PTHR30535:SF34">
    <property type="entry name" value="MOLYBDATE-BINDING PROTEIN MOLA"/>
    <property type="match status" value="1"/>
</dbReference>
<accession>A0A0W8G199</accession>
<evidence type="ECO:0000256" key="1">
    <source>
        <dbReference type="ARBA" id="ARBA00022729"/>
    </source>
</evidence>
<proteinExistence type="predicted"/>
<dbReference type="NCBIfam" id="NF038402">
    <property type="entry name" value="TroA_like"/>
    <property type="match status" value="1"/>
</dbReference>
<keyword evidence="1" id="KW-0732">Signal</keyword>
<dbReference type="InterPro" id="IPR050902">
    <property type="entry name" value="ABC_Transporter_SBP"/>
</dbReference>
<protein>
    <submittedName>
        <fullName evidence="3">Vitamin b12 abc transporter, b12-binding component btuf</fullName>
    </submittedName>
</protein>
<dbReference type="Pfam" id="PF01497">
    <property type="entry name" value="Peripla_BP_2"/>
    <property type="match status" value="1"/>
</dbReference>
<name>A0A0W8G199_9ZZZZ</name>
<dbReference type="PANTHER" id="PTHR30535">
    <property type="entry name" value="VITAMIN B12-BINDING PROTEIN"/>
    <property type="match status" value="1"/>
</dbReference>
<organism evidence="3">
    <name type="scientific">hydrocarbon metagenome</name>
    <dbReference type="NCBI Taxonomy" id="938273"/>
    <lineage>
        <taxon>unclassified sequences</taxon>
        <taxon>metagenomes</taxon>
        <taxon>ecological metagenomes</taxon>
    </lineage>
</organism>